<feature type="compositionally biased region" description="Polar residues" evidence="1">
    <location>
        <begin position="57"/>
        <end position="70"/>
    </location>
</feature>
<protein>
    <submittedName>
        <fullName evidence="2">Uncharacterized protein</fullName>
    </submittedName>
</protein>
<name>A0A5B7K3F2_PORTR</name>
<gene>
    <name evidence="2" type="ORF">E2C01_094530</name>
</gene>
<proteinExistence type="predicted"/>
<accession>A0A5B7K3F2</accession>
<evidence type="ECO:0000313" key="3">
    <source>
        <dbReference type="Proteomes" id="UP000324222"/>
    </source>
</evidence>
<dbReference type="EMBL" id="VSRR010117075">
    <property type="protein sequence ID" value="MPC99134.1"/>
    <property type="molecule type" value="Genomic_DNA"/>
</dbReference>
<feature type="region of interest" description="Disordered" evidence="1">
    <location>
        <begin position="57"/>
        <end position="78"/>
    </location>
</feature>
<evidence type="ECO:0000313" key="2">
    <source>
        <dbReference type="EMBL" id="MPC99134.1"/>
    </source>
</evidence>
<organism evidence="2 3">
    <name type="scientific">Portunus trituberculatus</name>
    <name type="common">Swimming crab</name>
    <name type="synonym">Neptunus trituberculatus</name>
    <dbReference type="NCBI Taxonomy" id="210409"/>
    <lineage>
        <taxon>Eukaryota</taxon>
        <taxon>Metazoa</taxon>
        <taxon>Ecdysozoa</taxon>
        <taxon>Arthropoda</taxon>
        <taxon>Crustacea</taxon>
        <taxon>Multicrustacea</taxon>
        <taxon>Malacostraca</taxon>
        <taxon>Eumalacostraca</taxon>
        <taxon>Eucarida</taxon>
        <taxon>Decapoda</taxon>
        <taxon>Pleocyemata</taxon>
        <taxon>Brachyura</taxon>
        <taxon>Eubrachyura</taxon>
        <taxon>Portunoidea</taxon>
        <taxon>Portunidae</taxon>
        <taxon>Portuninae</taxon>
        <taxon>Portunus</taxon>
    </lineage>
</organism>
<dbReference type="Proteomes" id="UP000324222">
    <property type="component" value="Unassembled WGS sequence"/>
</dbReference>
<comment type="caution">
    <text evidence="2">The sequence shown here is derived from an EMBL/GenBank/DDBJ whole genome shotgun (WGS) entry which is preliminary data.</text>
</comment>
<dbReference type="AlphaFoldDB" id="A0A5B7K3F2"/>
<keyword evidence="3" id="KW-1185">Reference proteome</keyword>
<sequence length="78" mass="9010">MFLSLQGCSVTISNTLQGREIRQHKKRLFPTTTPSSFSKHGKSREKYMEFSQKRMKGNSNIHPTVNSTCLSEKKYTKK</sequence>
<evidence type="ECO:0000256" key="1">
    <source>
        <dbReference type="SAM" id="MobiDB-lite"/>
    </source>
</evidence>
<reference evidence="2 3" key="1">
    <citation type="submission" date="2019-05" db="EMBL/GenBank/DDBJ databases">
        <title>Another draft genome of Portunus trituberculatus and its Hox gene families provides insights of decapod evolution.</title>
        <authorList>
            <person name="Jeong J.-H."/>
            <person name="Song I."/>
            <person name="Kim S."/>
            <person name="Choi T."/>
            <person name="Kim D."/>
            <person name="Ryu S."/>
            <person name="Kim W."/>
        </authorList>
    </citation>
    <scope>NUCLEOTIDE SEQUENCE [LARGE SCALE GENOMIC DNA]</scope>
    <source>
        <tissue evidence="2">Muscle</tissue>
    </source>
</reference>